<protein>
    <submittedName>
        <fullName evidence="1">Uncharacterized protein</fullName>
    </submittedName>
</protein>
<name>A0A3P6EZS0_BRAOL</name>
<accession>A0A3P6EZS0</accession>
<dbReference type="AlphaFoldDB" id="A0A3P6EZS0"/>
<proteinExistence type="predicted"/>
<evidence type="ECO:0000313" key="1">
    <source>
        <dbReference type="EMBL" id="VDD37622.1"/>
    </source>
</evidence>
<sequence length="190" mass="20533">MVEVFSFLDLLFAGDRSAFLSCGPSSRLASFLGVKCRRPLSLRSFGLQNSLQRGVHSSESYCVVTVAVVVFACGLRFQTSGGPSMSVPWSLSGNRSSVISVSAAFGIVGFVSARLSLSFFSPACRLLGGSPPSMFVRRGLLELVLVLSISTRRLKWFVVESAMYCFIVGGSCSDWLSQRHCCFSWTVVVG</sequence>
<reference evidence="1" key="1">
    <citation type="submission" date="2018-11" db="EMBL/GenBank/DDBJ databases">
        <authorList>
            <consortium name="Genoscope - CEA"/>
            <person name="William W."/>
        </authorList>
    </citation>
    <scope>NUCLEOTIDE SEQUENCE</scope>
</reference>
<dbReference type="EMBL" id="LR031876">
    <property type="protein sequence ID" value="VDD37622.1"/>
    <property type="molecule type" value="Genomic_DNA"/>
</dbReference>
<gene>
    <name evidence="1" type="ORF">BOLC7T43182H</name>
</gene>
<organism evidence="1">
    <name type="scientific">Brassica oleracea</name>
    <name type="common">Wild cabbage</name>
    <dbReference type="NCBI Taxonomy" id="3712"/>
    <lineage>
        <taxon>Eukaryota</taxon>
        <taxon>Viridiplantae</taxon>
        <taxon>Streptophyta</taxon>
        <taxon>Embryophyta</taxon>
        <taxon>Tracheophyta</taxon>
        <taxon>Spermatophyta</taxon>
        <taxon>Magnoliopsida</taxon>
        <taxon>eudicotyledons</taxon>
        <taxon>Gunneridae</taxon>
        <taxon>Pentapetalae</taxon>
        <taxon>rosids</taxon>
        <taxon>malvids</taxon>
        <taxon>Brassicales</taxon>
        <taxon>Brassicaceae</taxon>
        <taxon>Brassiceae</taxon>
        <taxon>Brassica</taxon>
    </lineage>
</organism>